<dbReference type="KEGG" id="nkf:Nkreftii_003684"/>
<name>A0A7S8J1U0_9BACT</name>
<comment type="similarity">
    <text evidence="1">Belongs to the YciI family.</text>
</comment>
<gene>
    <name evidence="3" type="ORF">Nkreftii_003684</name>
</gene>
<evidence type="ECO:0000256" key="1">
    <source>
        <dbReference type="ARBA" id="ARBA00007689"/>
    </source>
</evidence>
<dbReference type="PANTHER" id="PTHR33606:SF3">
    <property type="entry name" value="PROTEIN YCII"/>
    <property type="match status" value="1"/>
</dbReference>
<evidence type="ECO:0000313" key="3">
    <source>
        <dbReference type="EMBL" id="QPD05910.1"/>
    </source>
</evidence>
<dbReference type="SUPFAM" id="SSF54909">
    <property type="entry name" value="Dimeric alpha+beta barrel"/>
    <property type="match status" value="1"/>
</dbReference>
<dbReference type="PANTHER" id="PTHR33606">
    <property type="entry name" value="PROTEIN YCII"/>
    <property type="match status" value="1"/>
</dbReference>
<feature type="domain" description="YCII-related" evidence="2">
    <location>
        <begin position="1"/>
        <end position="84"/>
    </location>
</feature>
<dbReference type="InterPro" id="IPR011008">
    <property type="entry name" value="Dimeric_a/b-barrel"/>
</dbReference>
<evidence type="ECO:0000313" key="4">
    <source>
        <dbReference type="Proteomes" id="UP000593737"/>
    </source>
</evidence>
<dbReference type="Proteomes" id="UP000593737">
    <property type="component" value="Chromosome"/>
</dbReference>
<dbReference type="Gene3D" id="3.30.70.1060">
    <property type="entry name" value="Dimeric alpha+beta barrel"/>
    <property type="match status" value="1"/>
</dbReference>
<organism evidence="3 4">
    <name type="scientific">Candidatus Nitrospira kreftii</name>
    <dbReference type="NCBI Taxonomy" id="2652173"/>
    <lineage>
        <taxon>Bacteria</taxon>
        <taxon>Pseudomonadati</taxon>
        <taxon>Nitrospirota</taxon>
        <taxon>Nitrospiria</taxon>
        <taxon>Nitrospirales</taxon>
        <taxon>Nitrospiraceae</taxon>
        <taxon>Nitrospira</taxon>
    </lineage>
</organism>
<reference evidence="3 4" key="1">
    <citation type="journal article" date="2020" name="ISME J.">
        <title>Enrichment and physiological characterization of a novel comammox Nitrospira indicates ammonium inhibition of complete nitrification.</title>
        <authorList>
            <person name="Sakoula D."/>
            <person name="Koch H."/>
            <person name="Frank J."/>
            <person name="Jetten M.S.M."/>
            <person name="van Kessel M.A.H.J."/>
            <person name="Lucker S."/>
        </authorList>
    </citation>
    <scope>NUCLEOTIDE SEQUENCE [LARGE SCALE GENOMIC DNA]</scope>
    <source>
        <strain evidence="3">Comreactor17</strain>
    </source>
</reference>
<dbReference type="EMBL" id="CP047423">
    <property type="protein sequence ID" value="QPD05910.1"/>
    <property type="molecule type" value="Genomic_DNA"/>
</dbReference>
<protein>
    <recommendedName>
        <fullName evidence="2">YCII-related domain-containing protein</fullName>
    </recommendedName>
</protein>
<dbReference type="InterPro" id="IPR051807">
    <property type="entry name" value="Sec-metab_biosynth-assoc"/>
</dbReference>
<dbReference type="Pfam" id="PF03795">
    <property type="entry name" value="YCII"/>
    <property type="match status" value="1"/>
</dbReference>
<dbReference type="InterPro" id="IPR005545">
    <property type="entry name" value="YCII"/>
</dbReference>
<accession>A0A7S8J1U0</accession>
<sequence length="92" mass="10386">MKFVIIGYDGPEGEAKRKVYRSAHLSNLESLDSQGRVVLAGPLTDKTGSLLVLELETREDAENFVRQDPYAVHGVFDRVEIHPFMQVFPKPE</sequence>
<dbReference type="AlphaFoldDB" id="A0A7S8J1U0"/>
<proteinExistence type="inferred from homology"/>
<evidence type="ECO:0000259" key="2">
    <source>
        <dbReference type="Pfam" id="PF03795"/>
    </source>
</evidence>